<name>A0A5E6MM68_9BACT</name>
<evidence type="ECO:0008006" key="4">
    <source>
        <dbReference type="Google" id="ProtNLM"/>
    </source>
</evidence>
<proteinExistence type="predicted"/>
<dbReference type="RefSeq" id="WP_142660109.1">
    <property type="nucleotide sequence ID" value="NZ_CABFVA020000066.1"/>
</dbReference>
<organism evidence="2 3">
    <name type="scientific">Methylacidimicrobium tartarophylax</name>
    <dbReference type="NCBI Taxonomy" id="1041768"/>
    <lineage>
        <taxon>Bacteria</taxon>
        <taxon>Pseudomonadati</taxon>
        <taxon>Verrucomicrobiota</taxon>
        <taxon>Methylacidimicrobium</taxon>
    </lineage>
</organism>
<gene>
    <name evidence="2" type="ORF">MAMT_01255</name>
</gene>
<dbReference type="EMBL" id="CABFVA020000066">
    <property type="protein sequence ID" value="VVM06514.1"/>
    <property type="molecule type" value="Genomic_DNA"/>
</dbReference>
<evidence type="ECO:0000313" key="3">
    <source>
        <dbReference type="Proteomes" id="UP000334923"/>
    </source>
</evidence>
<dbReference type="SUPFAM" id="SSF53335">
    <property type="entry name" value="S-adenosyl-L-methionine-dependent methyltransferases"/>
    <property type="match status" value="1"/>
</dbReference>
<dbReference type="InterPro" id="IPR029063">
    <property type="entry name" value="SAM-dependent_MTases_sf"/>
</dbReference>
<feature type="compositionally biased region" description="Basic and acidic residues" evidence="1">
    <location>
        <begin position="230"/>
        <end position="247"/>
    </location>
</feature>
<evidence type="ECO:0000313" key="2">
    <source>
        <dbReference type="EMBL" id="VVM06514.1"/>
    </source>
</evidence>
<dbReference type="Gene3D" id="3.40.50.150">
    <property type="entry name" value="Vaccinia Virus protein VP39"/>
    <property type="match status" value="1"/>
</dbReference>
<dbReference type="Pfam" id="PF13578">
    <property type="entry name" value="Methyltransf_24"/>
    <property type="match status" value="1"/>
</dbReference>
<evidence type="ECO:0000256" key="1">
    <source>
        <dbReference type="SAM" id="MobiDB-lite"/>
    </source>
</evidence>
<reference evidence="2 3" key="1">
    <citation type="submission" date="2019-09" db="EMBL/GenBank/DDBJ databases">
        <authorList>
            <person name="Cremers G."/>
        </authorList>
    </citation>
    <scope>NUCLEOTIDE SEQUENCE [LARGE SCALE GENOMIC DNA]</scope>
    <source>
        <strain evidence="2">4A</strain>
    </source>
</reference>
<dbReference type="Proteomes" id="UP000334923">
    <property type="component" value="Unassembled WGS sequence"/>
</dbReference>
<sequence>MEGFLKSVLTGGNDRGGRFHNWDGKFIGWREMGRLPENIFYFIQSKCLGERPELPWWPFPAVDAVNAVIRPESMVIEFGSGSSTLWLARRAREVVSIESDPNWHERVDGRLRKCRISNVTLLLRDPKTYSCLDDFAERYLDLAVVDGYDRKTCVRNVLSKLKKGGYLYLDNSDADEDCALNGQGEAKEAQKLIKAYCATHPGARLQCLSGLMIGNLQSSEGMLLQLSELPDDKSARQDTNGKERKEL</sequence>
<dbReference type="AlphaFoldDB" id="A0A5E6MM68"/>
<keyword evidence="3" id="KW-1185">Reference proteome</keyword>
<protein>
    <recommendedName>
        <fullName evidence="4">Methyltransferase domain-containing protein</fullName>
    </recommendedName>
</protein>
<feature type="region of interest" description="Disordered" evidence="1">
    <location>
        <begin position="228"/>
        <end position="247"/>
    </location>
</feature>
<accession>A0A5E6MM68</accession>
<dbReference type="OrthoDB" id="938855at2"/>